<evidence type="ECO:0000256" key="7">
    <source>
        <dbReference type="ARBA" id="ARBA00022679"/>
    </source>
</evidence>
<proteinExistence type="inferred from homology"/>
<dbReference type="InterPro" id="IPR037439">
    <property type="entry name" value="Branching_enzy"/>
</dbReference>
<dbReference type="GO" id="GO:0003844">
    <property type="term" value="F:1,4-alpha-glucan branching enzyme activity"/>
    <property type="evidence" value="ECO:0007669"/>
    <property type="project" value="UniProtKB-UniRule"/>
</dbReference>
<keyword evidence="6 10" id="KW-0328">Glycosyltransferase</keyword>
<dbReference type="Pfam" id="PF00128">
    <property type="entry name" value="Alpha-amylase"/>
    <property type="match status" value="1"/>
</dbReference>
<feature type="active site" description="Proton donor" evidence="10 11">
    <location>
        <position position="460"/>
    </location>
</feature>
<evidence type="ECO:0000259" key="12">
    <source>
        <dbReference type="SMART" id="SM00642"/>
    </source>
</evidence>
<name>A0A2K8KWW3_MARES</name>
<dbReference type="InterPro" id="IPR013780">
    <property type="entry name" value="Glyco_hydro_b"/>
</dbReference>
<dbReference type="UniPathway" id="UPA00164"/>
<dbReference type="GO" id="GO:0004553">
    <property type="term" value="F:hydrolase activity, hydrolyzing O-glycosyl compounds"/>
    <property type="evidence" value="ECO:0007669"/>
    <property type="project" value="InterPro"/>
</dbReference>
<evidence type="ECO:0000256" key="3">
    <source>
        <dbReference type="ARBA" id="ARBA00004964"/>
    </source>
</evidence>
<dbReference type="InterPro" id="IPR054169">
    <property type="entry name" value="GlgB_N"/>
</dbReference>
<dbReference type="InterPro" id="IPR004193">
    <property type="entry name" value="Glyco_hydro_13_N"/>
</dbReference>
<dbReference type="Gene3D" id="2.60.40.1180">
    <property type="entry name" value="Golgi alpha-mannosidase II"/>
    <property type="match status" value="1"/>
</dbReference>
<evidence type="ECO:0000256" key="4">
    <source>
        <dbReference type="ARBA" id="ARBA00009000"/>
    </source>
</evidence>
<dbReference type="Pfam" id="PF02922">
    <property type="entry name" value="CBM_48"/>
    <property type="match status" value="1"/>
</dbReference>
<comment type="subunit">
    <text evidence="10">Monomer.</text>
</comment>
<keyword evidence="14" id="KW-1185">Reference proteome</keyword>
<comment type="function">
    <text evidence="2 10">Catalyzes the formation of the alpha-1,6-glucosidic linkages in glycogen by scission of a 1,4-alpha-linked oligosaccharide from growing alpha-1,4-glucan chains and the subsequent attachment of the oligosaccharide to the alpha-1,6 position.</text>
</comment>
<evidence type="ECO:0000256" key="10">
    <source>
        <dbReference type="HAMAP-Rule" id="MF_00685"/>
    </source>
</evidence>
<dbReference type="CDD" id="cd02855">
    <property type="entry name" value="E_set_GBE_prok_N"/>
    <property type="match status" value="1"/>
</dbReference>
<comment type="catalytic activity">
    <reaction evidence="1 10">
        <text>Transfers a segment of a (1-&gt;4)-alpha-D-glucan chain to a primary hydroxy group in a similar glucan chain.</text>
        <dbReference type="EC" id="2.4.1.18"/>
    </reaction>
</comment>
<dbReference type="PIRSF" id="PIRSF000463">
    <property type="entry name" value="GlgB"/>
    <property type="match status" value="1"/>
</dbReference>
<evidence type="ECO:0000256" key="5">
    <source>
        <dbReference type="ARBA" id="ARBA00022600"/>
    </source>
</evidence>
<evidence type="ECO:0000256" key="11">
    <source>
        <dbReference type="PIRSR" id="PIRSR000463-1"/>
    </source>
</evidence>
<keyword evidence="7 10" id="KW-0808">Transferase</keyword>
<dbReference type="HAMAP" id="MF_00685">
    <property type="entry name" value="GlgB"/>
    <property type="match status" value="1"/>
</dbReference>
<dbReference type="EC" id="2.4.1.18" evidence="10"/>
<dbReference type="FunFam" id="2.60.40.1180:FF:000002">
    <property type="entry name" value="1,4-alpha-glucan branching enzyme GlgB"/>
    <property type="match status" value="1"/>
</dbReference>
<comment type="similarity">
    <text evidence="4 10">Belongs to the glycosyl hydrolase 13 family. GlgB subfamily.</text>
</comment>
<feature type="domain" description="Glycosyl hydrolase family 13 catalytic" evidence="12">
    <location>
        <begin position="251"/>
        <end position="592"/>
    </location>
</feature>
<dbReference type="GO" id="GO:0043169">
    <property type="term" value="F:cation binding"/>
    <property type="evidence" value="ECO:0007669"/>
    <property type="project" value="InterPro"/>
</dbReference>
<dbReference type="FunFam" id="3.20.20.80:FF:000003">
    <property type="entry name" value="1,4-alpha-glucan branching enzyme GlgB"/>
    <property type="match status" value="1"/>
</dbReference>
<dbReference type="GO" id="GO:0005829">
    <property type="term" value="C:cytosol"/>
    <property type="evidence" value="ECO:0007669"/>
    <property type="project" value="TreeGrafter"/>
</dbReference>
<keyword evidence="9 10" id="KW-0119">Carbohydrate metabolism</keyword>
<dbReference type="SMART" id="SM00642">
    <property type="entry name" value="Aamy"/>
    <property type="match status" value="1"/>
</dbReference>
<comment type="pathway">
    <text evidence="3 10">Glycan biosynthesis; glycogen biosynthesis.</text>
</comment>
<dbReference type="AlphaFoldDB" id="A0A2K8KWW3"/>
<dbReference type="EMBL" id="CP018799">
    <property type="protein sequence ID" value="ATX79410.1"/>
    <property type="molecule type" value="Genomic_DNA"/>
</dbReference>
<dbReference type="NCBIfam" id="NF008967">
    <property type="entry name" value="PRK12313.1"/>
    <property type="match status" value="1"/>
</dbReference>
<dbReference type="SUPFAM" id="SSF51445">
    <property type="entry name" value="(Trans)glycosidases"/>
    <property type="match status" value="1"/>
</dbReference>
<dbReference type="InterPro" id="IPR044143">
    <property type="entry name" value="GlgB_N_E_set_prok"/>
</dbReference>
<dbReference type="KEGG" id="maes:Ga0123461_0990"/>
<keyword evidence="8 10" id="KW-0320">Glycogen biosynthesis</keyword>
<dbReference type="RefSeq" id="WP_100277307.1">
    <property type="nucleotide sequence ID" value="NZ_CP018799.1"/>
</dbReference>
<dbReference type="InterPro" id="IPR013783">
    <property type="entry name" value="Ig-like_fold"/>
</dbReference>
<gene>
    <name evidence="10" type="primary">glgB</name>
    <name evidence="13" type="ORF">Ga0123461_0990</name>
</gene>
<organism evidence="13 14">
    <name type="scientific">Mariprofundus aestuarium</name>
    <dbReference type="NCBI Taxonomy" id="1921086"/>
    <lineage>
        <taxon>Bacteria</taxon>
        <taxon>Pseudomonadati</taxon>
        <taxon>Pseudomonadota</taxon>
        <taxon>Candidatius Mariprofundia</taxon>
        <taxon>Mariprofundales</taxon>
        <taxon>Mariprofundaceae</taxon>
        <taxon>Mariprofundus</taxon>
    </lineage>
</organism>
<dbReference type="InterPro" id="IPR006048">
    <property type="entry name" value="A-amylase/branching_C"/>
</dbReference>
<keyword evidence="5 10" id="KW-0321">Glycogen metabolism</keyword>
<dbReference type="OrthoDB" id="9800174at2"/>
<dbReference type="NCBIfam" id="TIGR01515">
    <property type="entry name" value="branching_enzym"/>
    <property type="match status" value="1"/>
</dbReference>
<dbReference type="GO" id="GO:0005978">
    <property type="term" value="P:glycogen biosynthetic process"/>
    <property type="evidence" value="ECO:0007669"/>
    <property type="project" value="UniProtKB-UniRule"/>
</dbReference>
<dbReference type="InterPro" id="IPR006407">
    <property type="entry name" value="GlgB"/>
</dbReference>
<evidence type="ECO:0000256" key="6">
    <source>
        <dbReference type="ARBA" id="ARBA00022676"/>
    </source>
</evidence>
<sequence>MKKPILSPEAWAIVEARSHDPFAWLGRHYHSEGGIVVRANKPQAEKMWLLPKGDGAVAMLRIEGTDIFEYHWEEGDFDSAYKLRIENKEGHTWEEEDVYRFSPILGEMDLHLIGEGNHFEKYKIMGAHVREHEGVWGVGFSVWAPSAGRVSVVGNFNHWDGREHQMRVLGSSGVWEIFIPGLREGEVYKFEIRAQNGDVFEKADPYAQQMELRPNTASVVHYPKAYHWGDDEWVKKRAVTQAADKPMNIYEVHPGSWRRADGEYLNYRDMAHQLVEYCQWMGYTHIELMPITEHPFDGSWGYQTVGYFAPTSRFGTPDDFRYMVDYCHKNGLGVFLDWVPAHFPKDAFGLARFDGTPLYEHADPRLGEHKDWGTYIFNFGRNEVRNFLIASALFWLDEFHIDGLRVDAVASMLYLDYSREEGEWMPNKYGGRENLEAVEFLKQFNHLVHERFPGAVTMAEESTSWPMVSRPTYLGGLGFTMKWNMGWMNDTLSYYEADPVYRSYDHHALTFSMVYAFTENFILPFSHDEVVHGKGSMPQKMPGDDWQKFANLRLLSGYMYTHPGKKLQFMGLEFGQWPEWNFDSSLSWDQANFMPHRGLQLMQRDMNHLYKDVPALHEVDFDGGGFQWVDCNDAENSTLSYIRRDKNGGIVVVILNLTPVPRYGYRLGVPKPGHYSEILNTDSELYGGGNIGNAGGVMADDQSWMHQPHSITVTLPPLSCVILRPDDEA</sequence>
<dbReference type="PANTHER" id="PTHR43651:SF3">
    <property type="entry name" value="1,4-ALPHA-GLUCAN-BRANCHING ENZYME"/>
    <property type="match status" value="1"/>
</dbReference>
<evidence type="ECO:0000256" key="9">
    <source>
        <dbReference type="ARBA" id="ARBA00023277"/>
    </source>
</evidence>
<dbReference type="SUPFAM" id="SSF81296">
    <property type="entry name" value="E set domains"/>
    <property type="match status" value="1"/>
</dbReference>
<evidence type="ECO:0000313" key="14">
    <source>
        <dbReference type="Proteomes" id="UP000231701"/>
    </source>
</evidence>
<dbReference type="InterPro" id="IPR006047">
    <property type="entry name" value="GH13_cat_dom"/>
</dbReference>
<dbReference type="Proteomes" id="UP000231701">
    <property type="component" value="Chromosome"/>
</dbReference>
<dbReference type="Pfam" id="PF22019">
    <property type="entry name" value="GlgB_N"/>
    <property type="match status" value="1"/>
</dbReference>
<evidence type="ECO:0000256" key="8">
    <source>
        <dbReference type="ARBA" id="ARBA00023056"/>
    </source>
</evidence>
<dbReference type="Gene3D" id="3.20.20.80">
    <property type="entry name" value="Glycosidases"/>
    <property type="match status" value="1"/>
</dbReference>
<dbReference type="FunFam" id="2.60.40.10:FF:000169">
    <property type="entry name" value="1,4-alpha-glucan branching enzyme GlgB"/>
    <property type="match status" value="1"/>
</dbReference>
<dbReference type="Gene3D" id="2.60.40.10">
    <property type="entry name" value="Immunoglobulins"/>
    <property type="match status" value="2"/>
</dbReference>
<evidence type="ECO:0000313" key="13">
    <source>
        <dbReference type="EMBL" id="ATX79410.1"/>
    </source>
</evidence>
<evidence type="ECO:0000256" key="1">
    <source>
        <dbReference type="ARBA" id="ARBA00000826"/>
    </source>
</evidence>
<reference evidence="13 14" key="1">
    <citation type="submission" date="2016-12" db="EMBL/GenBank/DDBJ databases">
        <title>Isolation and genomic insights into novel planktonic Zetaproteobacteria from stratified waters of the Chesapeake Bay.</title>
        <authorList>
            <person name="McAllister S.M."/>
            <person name="Kato S."/>
            <person name="Chan C.S."/>
            <person name="Chiu B.K."/>
            <person name="Field E.K."/>
        </authorList>
    </citation>
    <scope>NUCLEOTIDE SEQUENCE [LARGE SCALE GENOMIC DNA]</scope>
    <source>
        <strain evidence="13 14">CP-5</strain>
    </source>
</reference>
<dbReference type="InterPro" id="IPR017853">
    <property type="entry name" value="GH"/>
</dbReference>
<dbReference type="InterPro" id="IPR014756">
    <property type="entry name" value="Ig_E-set"/>
</dbReference>
<protein>
    <recommendedName>
        <fullName evidence="10">1,4-alpha-glucan branching enzyme GlgB</fullName>
        <ecNumber evidence="10">2.4.1.18</ecNumber>
    </recommendedName>
    <alternativeName>
        <fullName evidence="10">1,4-alpha-D-glucan:1,4-alpha-D-glucan 6-glucosyl-transferase</fullName>
    </alternativeName>
    <alternativeName>
        <fullName evidence="10">Alpha-(1-&gt;4)-glucan branching enzyme</fullName>
    </alternativeName>
    <alternativeName>
        <fullName evidence="10">Glycogen branching enzyme</fullName>
        <shortName evidence="10">BE</shortName>
    </alternativeName>
</protein>
<accession>A0A2K8KWW3</accession>
<dbReference type="CDD" id="cd11322">
    <property type="entry name" value="AmyAc_Glg_BE"/>
    <property type="match status" value="1"/>
</dbReference>
<evidence type="ECO:0000256" key="2">
    <source>
        <dbReference type="ARBA" id="ARBA00002953"/>
    </source>
</evidence>
<dbReference type="Pfam" id="PF02806">
    <property type="entry name" value="Alpha-amylase_C"/>
    <property type="match status" value="1"/>
</dbReference>
<feature type="active site" description="Nucleophile" evidence="10 11">
    <location>
        <position position="407"/>
    </location>
</feature>
<dbReference type="SUPFAM" id="SSF51011">
    <property type="entry name" value="Glycosyl hydrolase domain"/>
    <property type="match status" value="1"/>
</dbReference>
<dbReference type="NCBIfam" id="NF003811">
    <property type="entry name" value="PRK05402.1"/>
    <property type="match status" value="1"/>
</dbReference>
<dbReference type="PANTHER" id="PTHR43651">
    <property type="entry name" value="1,4-ALPHA-GLUCAN-BRANCHING ENZYME"/>
    <property type="match status" value="1"/>
</dbReference>